<proteinExistence type="inferred from homology"/>
<dbReference type="InterPro" id="IPR003370">
    <property type="entry name" value="Chromate_transpt"/>
</dbReference>
<dbReference type="PATRIC" id="fig|1261.5.peg.486"/>
<evidence type="ECO:0000313" key="9">
    <source>
        <dbReference type="EMBL" id="SUB60590.1"/>
    </source>
</evidence>
<evidence type="ECO:0000256" key="2">
    <source>
        <dbReference type="ARBA" id="ARBA00005262"/>
    </source>
</evidence>
<dbReference type="EMBL" id="LSQZ01000016">
    <property type="protein sequence ID" value="KXI13881.1"/>
    <property type="molecule type" value="Genomic_DNA"/>
</dbReference>
<evidence type="ECO:0000313" key="8">
    <source>
        <dbReference type="EMBL" id="KXI13881.1"/>
    </source>
</evidence>
<feature type="transmembrane region" description="Helical" evidence="7">
    <location>
        <begin position="71"/>
        <end position="98"/>
    </location>
</feature>
<accession>A0A135YX05</accession>
<keyword evidence="5 7" id="KW-1133">Transmembrane helix</keyword>
<reference evidence="9 11" key="2">
    <citation type="submission" date="2018-06" db="EMBL/GenBank/DDBJ databases">
        <authorList>
            <consortium name="Pathogen Informatics"/>
            <person name="Doyle S."/>
        </authorList>
    </citation>
    <scope>NUCLEOTIDE SEQUENCE [LARGE SCALE GENOMIC DNA]</scope>
    <source>
        <strain evidence="9 11">NCTC11460</strain>
    </source>
</reference>
<keyword evidence="6 7" id="KW-0472">Membrane</keyword>
<gene>
    <name evidence="8" type="ORF">HMPREF3195_00479</name>
    <name evidence="9" type="ORF">NCTC11460_00497</name>
</gene>
<evidence type="ECO:0000313" key="10">
    <source>
        <dbReference type="Proteomes" id="UP000070326"/>
    </source>
</evidence>
<evidence type="ECO:0000256" key="7">
    <source>
        <dbReference type="SAM" id="Phobius"/>
    </source>
</evidence>
<keyword evidence="4 7" id="KW-0812">Transmembrane</keyword>
<dbReference type="GO" id="GO:0015109">
    <property type="term" value="F:chromate transmembrane transporter activity"/>
    <property type="evidence" value="ECO:0007669"/>
    <property type="project" value="InterPro"/>
</dbReference>
<dbReference type="InterPro" id="IPR052518">
    <property type="entry name" value="CHR_Transporter"/>
</dbReference>
<dbReference type="GeneID" id="79841858"/>
<keyword evidence="3" id="KW-1003">Cell membrane</keyword>
<evidence type="ECO:0000256" key="5">
    <source>
        <dbReference type="ARBA" id="ARBA00022989"/>
    </source>
</evidence>
<evidence type="ECO:0000256" key="3">
    <source>
        <dbReference type="ARBA" id="ARBA00022475"/>
    </source>
</evidence>
<protein>
    <submittedName>
        <fullName evidence="8">Chromate transport protein</fullName>
    </submittedName>
    <submittedName>
        <fullName evidence="9">Chromate transporter, chromate ion transporter (CHR) family</fullName>
    </submittedName>
</protein>
<reference evidence="8 10" key="1">
    <citation type="submission" date="2016-02" db="EMBL/GenBank/DDBJ databases">
        <authorList>
            <person name="Wen L."/>
            <person name="He K."/>
            <person name="Yang H."/>
        </authorList>
    </citation>
    <scope>NUCLEOTIDE SEQUENCE [LARGE SCALE GENOMIC DNA]</scope>
    <source>
        <strain evidence="8 10">MJR8628A</strain>
    </source>
</reference>
<comment type="subcellular location">
    <subcellularLocation>
        <location evidence="1">Cell membrane</location>
        <topology evidence="1">Multi-pass membrane protein</topology>
    </subcellularLocation>
</comment>
<organism evidence="8 10">
    <name type="scientific">Peptostreptococcus anaerobius</name>
    <dbReference type="NCBI Taxonomy" id="1261"/>
    <lineage>
        <taxon>Bacteria</taxon>
        <taxon>Bacillati</taxon>
        <taxon>Bacillota</taxon>
        <taxon>Clostridia</taxon>
        <taxon>Peptostreptococcales</taxon>
        <taxon>Peptostreptococcaceae</taxon>
        <taxon>Peptostreptococcus</taxon>
    </lineage>
</organism>
<dbReference type="PANTHER" id="PTHR43663:SF1">
    <property type="entry name" value="CHROMATE TRANSPORTER"/>
    <property type="match status" value="1"/>
</dbReference>
<dbReference type="PANTHER" id="PTHR43663">
    <property type="entry name" value="CHROMATE TRANSPORT PROTEIN-RELATED"/>
    <property type="match status" value="1"/>
</dbReference>
<dbReference type="RefSeq" id="WP_002842508.1">
    <property type="nucleotide sequence ID" value="NZ_CAMPYD010000008.1"/>
</dbReference>
<dbReference type="AlphaFoldDB" id="A0A135YX05"/>
<evidence type="ECO:0000256" key="1">
    <source>
        <dbReference type="ARBA" id="ARBA00004651"/>
    </source>
</evidence>
<name>A0A135YX05_9FIRM</name>
<dbReference type="STRING" id="1261.HMPREF3195_00479"/>
<evidence type="ECO:0000256" key="6">
    <source>
        <dbReference type="ARBA" id="ARBA00023136"/>
    </source>
</evidence>
<dbReference type="GO" id="GO:0005886">
    <property type="term" value="C:plasma membrane"/>
    <property type="evidence" value="ECO:0007669"/>
    <property type="project" value="UniProtKB-SubCell"/>
</dbReference>
<evidence type="ECO:0000313" key="11">
    <source>
        <dbReference type="Proteomes" id="UP000255101"/>
    </source>
</evidence>
<dbReference type="Pfam" id="PF02417">
    <property type="entry name" value="Chromate_transp"/>
    <property type="match status" value="1"/>
</dbReference>
<feature type="transmembrane region" description="Helical" evidence="7">
    <location>
        <begin position="7"/>
        <end position="30"/>
    </location>
</feature>
<feature type="transmembrane region" description="Helical" evidence="7">
    <location>
        <begin position="110"/>
        <end position="134"/>
    </location>
</feature>
<sequence>MGNIYLLVYYFFTTGLFSIGGGLATLPFLYDIGQKTGWYTAMDVANMVAIAQSTPGPTGINMATYVGFKQFGILGAFIGPISIVAPSLIIIIIVSKILNKFKESKLVKDVFYGIRPASTGLILAAAFSVIQISLINMESDSGFVGYFRWPALGLAALVFALYKWKKPHPIVLIILSGLLGVIFKI</sequence>
<comment type="similarity">
    <text evidence="2">Belongs to the chromate ion transporter (CHR) (TC 2.A.51) family.</text>
</comment>
<feature type="transmembrane region" description="Helical" evidence="7">
    <location>
        <begin position="169"/>
        <end position="184"/>
    </location>
</feature>
<dbReference type="Proteomes" id="UP000070326">
    <property type="component" value="Unassembled WGS sequence"/>
</dbReference>
<dbReference type="Proteomes" id="UP000255101">
    <property type="component" value="Unassembled WGS sequence"/>
</dbReference>
<dbReference type="EMBL" id="UGTB01000004">
    <property type="protein sequence ID" value="SUB60590.1"/>
    <property type="molecule type" value="Genomic_DNA"/>
</dbReference>
<evidence type="ECO:0000256" key="4">
    <source>
        <dbReference type="ARBA" id="ARBA00022692"/>
    </source>
</evidence>
<feature type="transmembrane region" description="Helical" evidence="7">
    <location>
        <begin position="146"/>
        <end position="162"/>
    </location>
</feature>
<dbReference type="eggNOG" id="COG2059">
    <property type="taxonomic scope" value="Bacteria"/>
</dbReference>